<name>A0A845M6M2_9RHOB</name>
<dbReference type="Proteomes" id="UP000467322">
    <property type="component" value="Unassembled WGS sequence"/>
</dbReference>
<comment type="caution">
    <text evidence="2">The sequence shown here is derived from an EMBL/GenBank/DDBJ whole genome shotgun (WGS) entry which is preliminary data.</text>
</comment>
<dbReference type="InterPro" id="IPR036388">
    <property type="entry name" value="WH-like_DNA-bd_sf"/>
</dbReference>
<reference evidence="2 3" key="1">
    <citation type="submission" date="2019-12" db="EMBL/GenBank/DDBJ databases">
        <title>Maritimibacter sp. nov. sp. isolated from sea sand.</title>
        <authorList>
            <person name="Kim J."/>
            <person name="Jeong S.E."/>
            <person name="Jung H.S."/>
            <person name="Jeon C.O."/>
        </authorList>
    </citation>
    <scope>NUCLEOTIDE SEQUENCE [LARGE SCALE GENOMIC DNA]</scope>
    <source>
        <strain evidence="2 3">DP07</strain>
    </source>
</reference>
<dbReference type="InterPro" id="IPR039422">
    <property type="entry name" value="MarR/SlyA-like"/>
</dbReference>
<keyword evidence="3" id="KW-1185">Reference proteome</keyword>
<dbReference type="SUPFAM" id="SSF46785">
    <property type="entry name" value="Winged helix' DNA-binding domain"/>
    <property type="match status" value="1"/>
</dbReference>
<dbReference type="Pfam" id="PF12802">
    <property type="entry name" value="MarR_2"/>
    <property type="match status" value="1"/>
</dbReference>
<dbReference type="InterPro" id="IPR000835">
    <property type="entry name" value="HTH_MarR-typ"/>
</dbReference>
<protein>
    <submittedName>
        <fullName evidence="2">MarR family transcriptional regulator</fullName>
    </submittedName>
</protein>
<dbReference type="GO" id="GO:0006950">
    <property type="term" value="P:response to stress"/>
    <property type="evidence" value="ECO:0007669"/>
    <property type="project" value="TreeGrafter"/>
</dbReference>
<dbReference type="GO" id="GO:0003700">
    <property type="term" value="F:DNA-binding transcription factor activity"/>
    <property type="evidence" value="ECO:0007669"/>
    <property type="project" value="InterPro"/>
</dbReference>
<dbReference type="PANTHER" id="PTHR33164:SF57">
    <property type="entry name" value="MARR-FAMILY TRANSCRIPTIONAL REGULATOR"/>
    <property type="match status" value="1"/>
</dbReference>
<sequence>MSNTPFKPFPIAPPLERAEFSSTSKAALMDLDAAMFQWHRMLAKGELTGRLLAETGLDLEPALFQGLMAVKRITHGVGRPEPQEPTVGLVAEEMAIDPSRASRIASELIARGYVERAAAQDDGRKSVLLITEKGTAAFETVRDLRWTHMVEMFADWSEDDIRAFADLFGRYVTGVLGRRTETE</sequence>
<dbReference type="Gene3D" id="1.10.10.10">
    <property type="entry name" value="Winged helix-like DNA-binding domain superfamily/Winged helix DNA-binding domain"/>
    <property type="match status" value="1"/>
</dbReference>
<dbReference type="PANTHER" id="PTHR33164">
    <property type="entry name" value="TRANSCRIPTIONAL REGULATOR, MARR FAMILY"/>
    <property type="match status" value="1"/>
</dbReference>
<dbReference type="PROSITE" id="PS50995">
    <property type="entry name" value="HTH_MARR_2"/>
    <property type="match status" value="1"/>
</dbReference>
<dbReference type="EMBL" id="WTUX01000017">
    <property type="protein sequence ID" value="MZR14188.1"/>
    <property type="molecule type" value="Genomic_DNA"/>
</dbReference>
<evidence type="ECO:0000313" key="3">
    <source>
        <dbReference type="Proteomes" id="UP000467322"/>
    </source>
</evidence>
<evidence type="ECO:0000313" key="2">
    <source>
        <dbReference type="EMBL" id="MZR14188.1"/>
    </source>
</evidence>
<gene>
    <name evidence="2" type="ORF">GQE99_14285</name>
</gene>
<dbReference type="InterPro" id="IPR036390">
    <property type="entry name" value="WH_DNA-bd_sf"/>
</dbReference>
<accession>A0A845M6M2</accession>
<proteinExistence type="predicted"/>
<feature type="domain" description="HTH marR-type" evidence="1">
    <location>
        <begin position="28"/>
        <end position="173"/>
    </location>
</feature>
<organism evidence="2 3">
    <name type="scientific">Maritimibacter harenae</name>
    <dbReference type="NCBI Taxonomy" id="2606218"/>
    <lineage>
        <taxon>Bacteria</taxon>
        <taxon>Pseudomonadati</taxon>
        <taxon>Pseudomonadota</taxon>
        <taxon>Alphaproteobacteria</taxon>
        <taxon>Rhodobacterales</taxon>
        <taxon>Roseobacteraceae</taxon>
        <taxon>Maritimibacter</taxon>
    </lineage>
</organism>
<dbReference type="RefSeq" id="WP_161352302.1">
    <property type="nucleotide sequence ID" value="NZ_WTUX01000017.1"/>
</dbReference>
<dbReference type="SMART" id="SM00347">
    <property type="entry name" value="HTH_MARR"/>
    <property type="match status" value="1"/>
</dbReference>
<dbReference type="AlphaFoldDB" id="A0A845M6M2"/>
<evidence type="ECO:0000259" key="1">
    <source>
        <dbReference type="PROSITE" id="PS50995"/>
    </source>
</evidence>